<proteinExistence type="predicted"/>
<dbReference type="Proteomes" id="UP000034706">
    <property type="component" value="Unassembled WGS sequence"/>
</dbReference>
<name>A0A0G0LI56_9BACT</name>
<organism evidence="1 2">
    <name type="scientific">Candidatus Azambacteria bacterium GW2011_GWA2_39_10</name>
    <dbReference type="NCBI Taxonomy" id="1618611"/>
    <lineage>
        <taxon>Bacteria</taxon>
        <taxon>Candidatus Azamiibacteriota</taxon>
    </lineage>
</organism>
<dbReference type="AlphaFoldDB" id="A0A0G0LI56"/>
<gene>
    <name evidence="1" type="ORF">UT16_C0031G0003</name>
</gene>
<sequence>MTADQLGLEPPRVRPLRAFIGLFEYTRLRRLGHFFFMQIFIDFPLRISQELSMLFSLDRNNKFLYQQIGHFLPLLGCAQNKQHHLCLS</sequence>
<reference evidence="1 2" key="1">
    <citation type="journal article" date="2015" name="Nature">
        <title>rRNA introns, odd ribosomes, and small enigmatic genomes across a large radiation of phyla.</title>
        <authorList>
            <person name="Brown C.T."/>
            <person name="Hug L.A."/>
            <person name="Thomas B.C."/>
            <person name="Sharon I."/>
            <person name="Castelle C.J."/>
            <person name="Singh A."/>
            <person name="Wilkins M.J."/>
            <person name="Williams K.H."/>
            <person name="Banfield J.F."/>
        </authorList>
    </citation>
    <scope>NUCLEOTIDE SEQUENCE [LARGE SCALE GENOMIC DNA]</scope>
</reference>
<evidence type="ECO:0000313" key="1">
    <source>
        <dbReference type="EMBL" id="KKQ90742.1"/>
    </source>
</evidence>
<comment type="caution">
    <text evidence="1">The sequence shown here is derived from an EMBL/GenBank/DDBJ whole genome shotgun (WGS) entry which is preliminary data.</text>
</comment>
<evidence type="ECO:0000313" key="2">
    <source>
        <dbReference type="Proteomes" id="UP000034706"/>
    </source>
</evidence>
<dbReference type="EMBL" id="LBVT01000031">
    <property type="protein sequence ID" value="KKQ90742.1"/>
    <property type="molecule type" value="Genomic_DNA"/>
</dbReference>
<accession>A0A0G0LI56</accession>
<protein>
    <submittedName>
        <fullName evidence="1">Uncharacterized protein</fullName>
    </submittedName>
</protein>